<dbReference type="KEGG" id="span:AWL63_05260"/>
<feature type="signal peptide" evidence="1">
    <location>
        <begin position="1"/>
        <end position="21"/>
    </location>
</feature>
<proteinExistence type="predicted"/>
<dbReference type="PROSITE" id="PS51257">
    <property type="entry name" value="PROKAR_LIPOPROTEIN"/>
    <property type="match status" value="1"/>
</dbReference>
<accession>A0A1B3Z7R1</accession>
<sequence length="152" mass="15309">MKRLALALCLLSMACSPRGGSGDADAIYNAGEQEAQLSPGVQPVRIGEGGPGFAACAAAGTVVNLSPQDQPYLPIHAAPFAEASEIGRLENGTALLLCSHSIDQRWQGVVVPPAGGVPADCGVSAPVASPRGYAGPCRSGWVSAAFVRARAG</sequence>
<evidence type="ECO:0000313" key="3">
    <source>
        <dbReference type="Proteomes" id="UP000094256"/>
    </source>
</evidence>
<keyword evidence="3" id="KW-1185">Reference proteome</keyword>
<dbReference type="RefSeq" id="WP_069204037.1">
    <property type="nucleotide sequence ID" value="NZ_CP014168.1"/>
</dbReference>
<dbReference type="Proteomes" id="UP000094256">
    <property type="component" value="Chromosome"/>
</dbReference>
<keyword evidence="1" id="KW-0732">Signal</keyword>
<dbReference type="AlphaFoldDB" id="A0A1B3Z7R1"/>
<gene>
    <name evidence="2" type="ORF">AWL63_05260</name>
</gene>
<feature type="chain" id="PRO_5008556135" description="Integron" evidence="1">
    <location>
        <begin position="22"/>
        <end position="152"/>
    </location>
</feature>
<evidence type="ECO:0000256" key="1">
    <source>
        <dbReference type="SAM" id="SignalP"/>
    </source>
</evidence>
<evidence type="ECO:0000313" key="2">
    <source>
        <dbReference type="EMBL" id="AOH83463.1"/>
    </source>
</evidence>
<evidence type="ECO:0008006" key="4">
    <source>
        <dbReference type="Google" id="ProtNLM"/>
    </source>
</evidence>
<organism evidence="2 3">
    <name type="scientific">Sphingomonas panacis</name>
    <dbReference type="NCBI Taxonomy" id="1560345"/>
    <lineage>
        <taxon>Bacteria</taxon>
        <taxon>Pseudomonadati</taxon>
        <taxon>Pseudomonadota</taxon>
        <taxon>Alphaproteobacteria</taxon>
        <taxon>Sphingomonadales</taxon>
        <taxon>Sphingomonadaceae</taxon>
        <taxon>Sphingomonas</taxon>
    </lineage>
</organism>
<dbReference type="OrthoDB" id="9816009at2"/>
<reference evidence="2 3" key="1">
    <citation type="submission" date="2016-01" db="EMBL/GenBank/DDBJ databases">
        <title>Complete genome and mega plasmid sequence of Sphingomonas panacis DCY99 elicits systemic resistance in rice to Xanthomonas oryzae.</title>
        <authorList>
            <person name="Kim Y.J."/>
            <person name="Yang D.C."/>
            <person name="Sing P."/>
        </authorList>
    </citation>
    <scope>NUCLEOTIDE SEQUENCE [LARGE SCALE GENOMIC DNA]</scope>
    <source>
        <strain evidence="2 3">DCY99</strain>
    </source>
</reference>
<name>A0A1B3Z7R1_9SPHN</name>
<protein>
    <recommendedName>
        <fullName evidence="4">Integron</fullName>
    </recommendedName>
</protein>
<dbReference type="EMBL" id="CP014168">
    <property type="protein sequence ID" value="AOH83463.1"/>
    <property type="molecule type" value="Genomic_DNA"/>
</dbReference>